<dbReference type="InterPro" id="IPR042448">
    <property type="entry name" value="CCNB1IP1"/>
</dbReference>
<dbReference type="InterPro" id="IPR001841">
    <property type="entry name" value="Znf_RING"/>
</dbReference>
<dbReference type="PANTHER" id="PTHR14305">
    <property type="entry name" value="E3 UBIQUITIN-PROTEIN LIGASE CCNB1IP1"/>
    <property type="match status" value="1"/>
</dbReference>
<dbReference type="GO" id="GO:0061630">
    <property type="term" value="F:ubiquitin protein ligase activity"/>
    <property type="evidence" value="ECO:0007669"/>
    <property type="project" value="InterPro"/>
</dbReference>
<evidence type="ECO:0000313" key="3">
    <source>
        <dbReference type="EnsemblMetazoa" id="RPRC000183-PA"/>
    </source>
</evidence>
<dbReference type="AlphaFoldDB" id="T1H846"/>
<organism evidence="3 4">
    <name type="scientific">Rhodnius prolixus</name>
    <name type="common">Triatomid bug</name>
    <dbReference type="NCBI Taxonomy" id="13249"/>
    <lineage>
        <taxon>Eukaryota</taxon>
        <taxon>Metazoa</taxon>
        <taxon>Ecdysozoa</taxon>
        <taxon>Arthropoda</taxon>
        <taxon>Hexapoda</taxon>
        <taxon>Insecta</taxon>
        <taxon>Pterygota</taxon>
        <taxon>Neoptera</taxon>
        <taxon>Paraneoptera</taxon>
        <taxon>Hemiptera</taxon>
        <taxon>Heteroptera</taxon>
        <taxon>Panheteroptera</taxon>
        <taxon>Cimicomorpha</taxon>
        <taxon>Reduviidae</taxon>
        <taxon>Triatominae</taxon>
        <taxon>Rhodnius</taxon>
    </lineage>
</organism>
<dbReference type="STRING" id="13249.T1H846"/>
<dbReference type="Pfam" id="PF14634">
    <property type="entry name" value="zf-RING_5"/>
    <property type="match status" value="1"/>
</dbReference>
<dbReference type="GO" id="GO:0007131">
    <property type="term" value="P:reciprocal meiotic recombination"/>
    <property type="evidence" value="ECO:0007669"/>
    <property type="project" value="InterPro"/>
</dbReference>
<dbReference type="GO" id="GO:0008270">
    <property type="term" value="F:zinc ion binding"/>
    <property type="evidence" value="ECO:0007669"/>
    <property type="project" value="UniProtKB-KW"/>
</dbReference>
<dbReference type="Proteomes" id="UP000015103">
    <property type="component" value="Unassembled WGS sequence"/>
</dbReference>
<dbReference type="PANTHER" id="PTHR14305:SF0">
    <property type="entry name" value="E3 UBIQUITIN-PROTEIN LIGASE CCNB1IP1"/>
    <property type="match status" value="1"/>
</dbReference>
<accession>T1H846</accession>
<keyword evidence="1" id="KW-0863">Zinc-finger</keyword>
<dbReference type="GO" id="GO:0000795">
    <property type="term" value="C:synaptonemal complex"/>
    <property type="evidence" value="ECO:0007669"/>
    <property type="project" value="InterPro"/>
</dbReference>
<keyword evidence="2" id="KW-0862">Zinc</keyword>
<dbReference type="VEuPathDB" id="VectorBase:RPRC000183"/>
<reference evidence="3" key="1">
    <citation type="submission" date="2015-05" db="UniProtKB">
        <authorList>
            <consortium name="EnsemblMetazoa"/>
        </authorList>
    </citation>
    <scope>IDENTIFICATION</scope>
</reference>
<dbReference type="EnsemblMetazoa" id="RPRC000183-RA">
    <property type="protein sequence ID" value="RPRC000183-PA"/>
    <property type="gene ID" value="RPRC000183"/>
</dbReference>
<proteinExistence type="predicted"/>
<dbReference type="InParanoid" id="T1H846"/>
<evidence type="ECO:0000256" key="2">
    <source>
        <dbReference type="ARBA" id="ARBA00022833"/>
    </source>
</evidence>
<dbReference type="eggNOG" id="ENOG502RMFV">
    <property type="taxonomic scope" value="Eukaryota"/>
</dbReference>
<keyword evidence="4" id="KW-1185">Reference proteome</keyword>
<dbReference type="SUPFAM" id="SSF57850">
    <property type="entry name" value="RING/U-box"/>
    <property type="match status" value="1"/>
</dbReference>
<dbReference type="Gene3D" id="3.30.40.10">
    <property type="entry name" value="Zinc/RING finger domain, C3HC4 (zinc finger)"/>
    <property type="match status" value="1"/>
</dbReference>
<dbReference type="InterPro" id="IPR013083">
    <property type="entry name" value="Znf_RING/FYVE/PHD"/>
</dbReference>
<name>T1H846_RHOPR</name>
<keyword evidence="1" id="KW-0479">Metal-binding</keyword>
<evidence type="ECO:0000313" key="4">
    <source>
        <dbReference type="Proteomes" id="UP000015103"/>
    </source>
</evidence>
<protein>
    <submittedName>
        <fullName evidence="3">RING-type domain-containing protein</fullName>
    </submittedName>
</protein>
<dbReference type="EMBL" id="ACPB03020207">
    <property type="status" value="NOT_ANNOTATED_CDS"/>
    <property type="molecule type" value="Genomic_DNA"/>
</dbReference>
<sequence length="282" mass="32877">MSDTFMSCNYKNCMTPLTRIAWITRCSHVFCEEHGERYFENNVTKIKCPACNETISRENDIIKSNLNPPDLLVSCVRPEKAVEYAAYACKLWSYQMQIKRKYNVEMLTQKYERLILEGTSQLQTENRDLKKYLSDIDARLRKVNEELARTKQKLRKYKAAYETMCSSKHKTFQRNRALLKSDQLFLRNRDNYSGIMSGFITHIKLIRIKCVTIFEVNGARYYLNRNFAYEYILEDKSDACALTSSTIQGEPASTVHRPTVCSSSKVEFNDVLANFIFSTVLE</sequence>
<evidence type="ECO:0000256" key="1">
    <source>
        <dbReference type="ARBA" id="ARBA00022771"/>
    </source>
</evidence>
<dbReference type="HOGENOM" id="CLU_988015_0_0_1"/>